<evidence type="ECO:0000313" key="1">
    <source>
        <dbReference type="EMBL" id="AYD40956.1"/>
    </source>
</evidence>
<dbReference type="AlphaFoldDB" id="A0A386H5M6"/>
<dbReference type="Proteomes" id="UP000266301">
    <property type="component" value="Chromosome"/>
</dbReference>
<organism evidence="1 2">
    <name type="scientific">Clostridium fermenticellae</name>
    <dbReference type="NCBI Taxonomy" id="2068654"/>
    <lineage>
        <taxon>Bacteria</taxon>
        <taxon>Bacillati</taxon>
        <taxon>Bacillota</taxon>
        <taxon>Clostridia</taxon>
        <taxon>Eubacteriales</taxon>
        <taxon>Clostridiaceae</taxon>
        <taxon>Clostridium</taxon>
    </lineage>
</organism>
<dbReference type="RefSeq" id="WP_119973404.1">
    <property type="nucleotide sequence ID" value="NZ_CP032416.1"/>
</dbReference>
<dbReference type="KEGG" id="cfer:D4Z93_10660"/>
<gene>
    <name evidence="1" type="ORF">D4Z93_10660</name>
</gene>
<keyword evidence="1" id="KW-0378">Hydrolase</keyword>
<name>A0A386H5M6_9CLOT</name>
<dbReference type="GO" id="GO:0016787">
    <property type="term" value="F:hydrolase activity"/>
    <property type="evidence" value="ECO:0007669"/>
    <property type="project" value="UniProtKB-KW"/>
</dbReference>
<proteinExistence type="predicted"/>
<dbReference type="EMBL" id="CP032416">
    <property type="protein sequence ID" value="AYD40956.1"/>
    <property type="molecule type" value="Genomic_DNA"/>
</dbReference>
<accession>A0A386H5M6</accession>
<reference evidence="1 2" key="1">
    <citation type="journal article" date="2019" name="Int. J. Syst. Evol. Microbiol.">
        <title>Clostridium fermenticellae sp. nov., isolated from the mud in a fermentation cellar for the production of the Chinese liquor, baijiu.</title>
        <authorList>
            <person name="Xu P.X."/>
            <person name="Chai L.J."/>
            <person name="Qiu T."/>
            <person name="Zhang X.J."/>
            <person name="Lu Z.M."/>
            <person name="Xiao C."/>
            <person name="Wang S.T."/>
            <person name="Shen C.H."/>
            <person name="Shi J.S."/>
            <person name="Xu Z.H."/>
        </authorList>
    </citation>
    <scope>NUCLEOTIDE SEQUENCE [LARGE SCALE GENOMIC DNA]</scope>
    <source>
        <strain evidence="1 2">JN500901</strain>
    </source>
</reference>
<evidence type="ECO:0000313" key="2">
    <source>
        <dbReference type="Proteomes" id="UP000266301"/>
    </source>
</evidence>
<sequence>MTGIYDSKVSEELKKEVDSFISKSNASADDFIKLLAESYNVNLTPLDLSYGDYWNSFTD</sequence>
<dbReference type="OrthoDB" id="1911932at2"/>
<keyword evidence="2" id="KW-1185">Reference proteome</keyword>
<protein>
    <submittedName>
        <fullName evidence="1">Hydrolase</fullName>
    </submittedName>
</protein>